<dbReference type="GO" id="GO:0032259">
    <property type="term" value="P:methylation"/>
    <property type="evidence" value="ECO:0007669"/>
    <property type="project" value="UniProtKB-KW"/>
</dbReference>
<protein>
    <submittedName>
        <fullName evidence="3">FkbM family methyltransferase</fullName>
    </submittedName>
</protein>
<dbReference type="EMBL" id="JADKGY010000020">
    <property type="protein sequence ID" value="MBK9983415.1"/>
    <property type="molecule type" value="Genomic_DNA"/>
</dbReference>
<gene>
    <name evidence="3" type="ORF">IPP15_13690</name>
</gene>
<evidence type="ECO:0000259" key="2">
    <source>
        <dbReference type="Pfam" id="PF05050"/>
    </source>
</evidence>
<keyword evidence="1" id="KW-0472">Membrane</keyword>
<dbReference type="AlphaFoldDB" id="A0A9D7SUA3"/>
<dbReference type="InterPro" id="IPR052514">
    <property type="entry name" value="SAM-dependent_MTase"/>
</dbReference>
<name>A0A9D7SUA3_9BACT</name>
<dbReference type="Proteomes" id="UP000808337">
    <property type="component" value="Unassembled WGS sequence"/>
</dbReference>
<dbReference type="PANTHER" id="PTHR34203">
    <property type="entry name" value="METHYLTRANSFERASE, FKBM FAMILY PROTEIN"/>
    <property type="match status" value="1"/>
</dbReference>
<evidence type="ECO:0000256" key="1">
    <source>
        <dbReference type="SAM" id="Phobius"/>
    </source>
</evidence>
<dbReference type="GO" id="GO:0008168">
    <property type="term" value="F:methyltransferase activity"/>
    <property type="evidence" value="ECO:0007669"/>
    <property type="project" value="UniProtKB-KW"/>
</dbReference>
<dbReference type="SUPFAM" id="SSF53335">
    <property type="entry name" value="S-adenosyl-L-methionine-dependent methyltransferases"/>
    <property type="match status" value="1"/>
</dbReference>
<keyword evidence="3" id="KW-0808">Transferase</keyword>
<proteinExistence type="predicted"/>
<reference evidence="3 4" key="1">
    <citation type="submission" date="2020-10" db="EMBL/GenBank/DDBJ databases">
        <title>Connecting structure to function with the recovery of over 1000 high-quality activated sludge metagenome-assembled genomes encoding full-length rRNA genes using long-read sequencing.</title>
        <authorList>
            <person name="Singleton C.M."/>
            <person name="Petriglieri F."/>
            <person name="Kristensen J.M."/>
            <person name="Kirkegaard R.H."/>
            <person name="Michaelsen T.Y."/>
            <person name="Andersen M.H."/>
            <person name="Karst S.M."/>
            <person name="Dueholm M.S."/>
            <person name="Nielsen P.H."/>
            <person name="Albertsen M."/>
        </authorList>
    </citation>
    <scope>NUCLEOTIDE SEQUENCE [LARGE SCALE GENOMIC DNA]</scope>
    <source>
        <strain evidence="3">Ribe_18-Q3-R11-54_MAXAC.273</strain>
    </source>
</reference>
<dbReference type="Pfam" id="PF05050">
    <property type="entry name" value="Methyltransf_21"/>
    <property type="match status" value="1"/>
</dbReference>
<accession>A0A9D7SUA3</accession>
<evidence type="ECO:0000313" key="3">
    <source>
        <dbReference type="EMBL" id="MBK9983415.1"/>
    </source>
</evidence>
<organism evidence="3 4">
    <name type="scientific">Candidatus Opimibacter skivensis</name>
    <dbReference type="NCBI Taxonomy" id="2982028"/>
    <lineage>
        <taxon>Bacteria</taxon>
        <taxon>Pseudomonadati</taxon>
        <taxon>Bacteroidota</taxon>
        <taxon>Saprospiria</taxon>
        <taxon>Saprospirales</taxon>
        <taxon>Saprospiraceae</taxon>
        <taxon>Candidatus Opimibacter</taxon>
    </lineage>
</organism>
<feature type="domain" description="Methyltransferase FkbM" evidence="2">
    <location>
        <begin position="103"/>
        <end position="269"/>
    </location>
</feature>
<dbReference type="InterPro" id="IPR029063">
    <property type="entry name" value="SAM-dependent_MTases_sf"/>
</dbReference>
<keyword evidence="1" id="KW-0812">Transmembrane</keyword>
<comment type="caution">
    <text evidence="3">The sequence shown here is derived from an EMBL/GenBank/DDBJ whole genome shotgun (WGS) entry which is preliminary data.</text>
</comment>
<evidence type="ECO:0000313" key="4">
    <source>
        <dbReference type="Proteomes" id="UP000808337"/>
    </source>
</evidence>
<dbReference type="InterPro" id="IPR006342">
    <property type="entry name" value="FkbM_mtfrase"/>
</dbReference>
<keyword evidence="1" id="KW-1133">Transmembrane helix</keyword>
<dbReference type="PANTHER" id="PTHR34203:SF15">
    <property type="entry name" value="SLL1173 PROTEIN"/>
    <property type="match status" value="1"/>
</dbReference>
<sequence>MKDRNQLWQDLLAAENKSRSGKFKKLGRAPFLYPALMLFNYAWYPFFKKGVYVKANTFFGLPLRTLLPSGTDVLLNKIKSHDSEIRLSKYLTLVLQEGDVFIDVGAHYGYYSLLASVLVGNSGKVYSIEASASSFSELKENVDPLKNIIPYHAAAGDSPGTITFYEYPGPYAEYNTIIPGAYTNEKWFQTVKEKTNTVPMLILDELIRNEQIEKAVLKIDVEGGESSVLRGLQSALKEKKLIIAMEYLIPKEGKKLHQESAEILFKSNYKSYAISSDGNLEYIDDIDLYLRHSGMDSDNIIFINT</sequence>
<feature type="transmembrane region" description="Helical" evidence="1">
    <location>
        <begin position="26"/>
        <end position="44"/>
    </location>
</feature>
<dbReference type="NCBIfam" id="TIGR01444">
    <property type="entry name" value="fkbM_fam"/>
    <property type="match status" value="1"/>
</dbReference>
<keyword evidence="3" id="KW-0489">Methyltransferase</keyword>
<dbReference type="Gene3D" id="3.40.50.150">
    <property type="entry name" value="Vaccinia Virus protein VP39"/>
    <property type="match status" value="1"/>
</dbReference>